<evidence type="ECO:0000256" key="13">
    <source>
        <dbReference type="SAM" id="Phobius"/>
    </source>
</evidence>
<feature type="domain" description="Peptidase M50" evidence="14">
    <location>
        <begin position="121"/>
        <end position="183"/>
    </location>
</feature>
<dbReference type="GO" id="GO:0006508">
    <property type="term" value="P:proteolysis"/>
    <property type="evidence" value="ECO:0007669"/>
    <property type="project" value="UniProtKB-KW"/>
</dbReference>
<keyword evidence="16" id="KW-1185">Reference proteome</keyword>
<proteinExistence type="inferred from homology"/>
<dbReference type="Proteomes" id="UP001208017">
    <property type="component" value="Unassembled WGS sequence"/>
</dbReference>
<evidence type="ECO:0000256" key="11">
    <source>
        <dbReference type="ARBA" id="ARBA00023049"/>
    </source>
</evidence>
<evidence type="ECO:0000256" key="3">
    <source>
        <dbReference type="ARBA" id="ARBA00007931"/>
    </source>
</evidence>
<evidence type="ECO:0000256" key="5">
    <source>
        <dbReference type="ARBA" id="ARBA00022670"/>
    </source>
</evidence>
<keyword evidence="7" id="KW-0479">Metal-binding</keyword>
<keyword evidence="10 13" id="KW-1133">Transmembrane helix</keyword>
<keyword evidence="5 15" id="KW-0645">Protease</keyword>
<evidence type="ECO:0000256" key="2">
    <source>
        <dbReference type="ARBA" id="ARBA00004651"/>
    </source>
</evidence>
<dbReference type="CDD" id="cd06158">
    <property type="entry name" value="S2P-M50_like_1"/>
    <property type="match status" value="1"/>
</dbReference>
<comment type="similarity">
    <text evidence="3">Belongs to the peptidase M50B family.</text>
</comment>
<feature type="transmembrane region" description="Helical" evidence="13">
    <location>
        <begin position="90"/>
        <end position="115"/>
    </location>
</feature>
<dbReference type="InterPro" id="IPR044537">
    <property type="entry name" value="Rip2-like"/>
</dbReference>
<protein>
    <submittedName>
        <fullName evidence="15">Site-2 protease family protein</fullName>
    </submittedName>
</protein>
<evidence type="ECO:0000259" key="14">
    <source>
        <dbReference type="Pfam" id="PF02163"/>
    </source>
</evidence>
<dbReference type="PANTHER" id="PTHR35864">
    <property type="entry name" value="ZINC METALLOPROTEASE MJ0611-RELATED"/>
    <property type="match status" value="1"/>
</dbReference>
<evidence type="ECO:0000313" key="16">
    <source>
        <dbReference type="Proteomes" id="UP001208017"/>
    </source>
</evidence>
<organism evidence="15 16">
    <name type="scientific">Tumebacillus lacus</name>
    <dbReference type="NCBI Taxonomy" id="2995335"/>
    <lineage>
        <taxon>Bacteria</taxon>
        <taxon>Bacillati</taxon>
        <taxon>Bacillota</taxon>
        <taxon>Bacilli</taxon>
        <taxon>Bacillales</taxon>
        <taxon>Alicyclobacillaceae</taxon>
        <taxon>Tumebacillus</taxon>
    </lineage>
</organism>
<feature type="transmembrane region" description="Helical" evidence="13">
    <location>
        <begin position="179"/>
        <end position="199"/>
    </location>
</feature>
<name>A0ABT3WZX7_9BACL</name>
<keyword evidence="9" id="KW-0862">Zinc</keyword>
<keyword evidence="4" id="KW-1003">Cell membrane</keyword>
<evidence type="ECO:0000256" key="8">
    <source>
        <dbReference type="ARBA" id="ARBA00022801"/>
    </source>
</evidence>
<evidence type="ECO:0000256" key="6">
    <source>
        <dbReference type="ARBA" id="ARBA00022692"/>
    </source>
</evidence>
<evidence type="ECO:0000256" key="4">
    <source>
        <dbReference type="ARBA" id="ARBA00022475"/>
    </source>
</evidence>
<keyword evidence="12 13" id="KW-0472">Membrane</keyword>
<dbReference type="RefSeq" id="WP_267150302.1">
    <property type="nucleotide sequence ID" value="NZ_JAPMLT010000001.1"/>
</dbReference>
<evidence type="ECO:0000313" key="15">
    <source>
        <dbReference type="EMBL" id="MCX7569077.1"/>
    </source>
</evidence>
<dbReference type="EMBL" id="JAPMLT010000001">
    <property type="protein sequence ID" value="MCX7569077.1"/>
    <property type="molecule type" value="Genomic_DNA"/>
</dbReference>
<sequence length="212" mass="23896">MFFSGLNMDDILFRLIAFLIAITVHELAHALVAYSLGDPTPKRDGRLTLNPIAHMDILGTLLILFGPFGWAKPVTFNPYNFKGNKRVGKILTTFAGPLANFVTAVLFAFIFKMIFPSLMDDAWSNFAVELVNAVVYINVILFLFNLLPIPPLDGYWIVRELLPQRTALKMHNVEKYGPFVLLLLVFFGWAGFIIFPLQLMTNDLIRTITGLS</sequence>
<evidence type="ECO:0000256" key="1">
    <source>
        <dbReference type="ARBA" id="ARBA00001947"/>
    </source>
</evidence>
<feature type="transmembrane region" description="Helical" evidence="13">
    <location>
        <begin position="52"/>
        <end position="70"/>
    </location>
</feature>
<accession>A0ABT3WZX7</accession>
<evidence type="ECO:0000256" key="10">
    <source>
        <dbReference type="ARBA" id="ARBA00022989"/>
    </source>
</evidence>
<dbReference type="InterPro" id="IPR008915">
    <property type="entry name" value="Peptidase_M50"/>
</dbReference>
<reference evidence="15 16" key="1">
    <citation type="submission" date="2022-11" db="EMBL/GenBank/DDBJ databases">
        <title>Study of microbial diversity in lake waters.</title>
        <authorList>
            <person name="Zhang J."/>
        </authorList>
    </citation>
    <scope>NUCLEOTIDE SEQUENCE [LARGE SCALE GENOMIC DNA]</scope>
    <source>
        <strain evidence="15 16">DT12</strain>
    </source>
</reference>
<comment type="cofactor">
    <cofactor evidence="1">
        <name>Zn(2+)</name>
        <dbReference type="ChEBI" id="CHEBI:29105"/>
    </cofactor>
</comment>
<dbReference type="PANTHER" id="PTHR35864:SF1">
    <property type="entry name" value="ZINC METALLOPROTEASE YWHC-RELATED"/>
    <property type="match status" value="1"/>
</dbReference>
<evidence type="ECO:0000256" key="7">
    <source>
        <dbReference type="ARBA" id="ARBA00022723"/>
    </source>
</evidence>
<gene>
    <name evidence="15" type="ORF">OS242_03745</name>
</gene>
<dbReference type="InterPro" id="IPR052348">
    <property type="entry name" value="Metallopeptidase_M50B"/>
</dbReference>
<evidence type="ECO:0000256" key="12">
    <source>
        <dbReference type="ARBA" id="ARBA00023136"/>
    </source>
</evidence>
<keyword evidence="6 13" id="KW-0812">Transmembrane</keyword>
<dbReference type="Pfam" id="PF02163">
    <property type="entry name" value="Peptidase_M50"/>
    <property type="match status" value="2"/>
</dbReference>
<comment type="subcellular location">
    <subcellularLocation>
        <location evidence="2">Cell membrane</location>
        <topology evidence="2">Multi-pass membrane protein</topology>
    </subcellularLocation>
</comment>
<feature type="domain" description="Peptidase M50" evidence="14">
    <location>
        <begin position="15"/>
        <end position="113"/>
    </location>
</feature>
<evidence type="ECO:0000256" key="9">
    <source>
        <dbReference type="ARBA" id="ARBA00022833"/>
    </source>
</evidence>
<dbReference type="GO" id="GO:0008233">
    <property type="term" value="F:peptidase activity"/>
    <property type="evidence" value="ECO:0007669"/>
    <property type="project" value="UniProtKB-KW"/>
</dbReference>
<feature type="transmembrane region" description="Helical" evidence="13">
    <location>
        <begin position="12"/>
        <end position="32"/>
    </location>
</feature>
<keyword evidence="8" id="KW-0378">Hydrolase</keyword>
<comment type="caution">
    <text evidence="15">The sequence shown here is derived from an EMBL/GenBank/DDBJ whole genome shotgun (WGS) entry which is preliminary data.</text>
</comment>
<keyword evidence="11" id="KW-0482">Metalloprotease</keyword>